<proteinExistence type="predicted"/>
<evidence type="ECO:0000313" key="2">
    <source>
        <dbReference type="Proteomes" id="UP000324222"/>
    </source>
</evidence>
<dbReference type="EMBL" id="VSRR010034026">
    <property type="protein sequence ID" value="MPC72041.1"/>
    <property type="molecule type" value="Genomic_DNA"/>
</dbReference>
<accession>A0A5B7HGT7</accession>
<name>A0A5B7HGT7_PORTR</name>
<reference evidence="1 2" key="1">
    <citation type="submission" date="2019-05" db="EMBL/GenBank/DDBJ databases">
        <title>Another draft genome of Portunus trituberculatus and its Hox gene families provides insights of decapod evolution.</title>
        <authorList>
            <person name="Jeong J.-H."/>
            <person name="Song I."/>
            <person name="Kim S."/>
            <person name="Choi T."/>
            <person name="Kim D."/>
            <person name="Ryu S."/>
            <person name="Kim W."/>
        </authorList>
    </citation>
    <scope>NUCLEOTIDE SEQUENCE [LARGE SCALE GENOMIC DNA]</scope>
    <source>
        <tissue evidence="1">Muscle</tissue>
    </source>
</reference>
<gene>
    <name evidence="1" type="ORF">E2C01_066334</name>
</gene>
<organism evidence="1 2">
    <name type="scientific">Portunus trituberculatus</name>
    <name type="common">Swimming crab</name>
    <name type="synonym">Neptunus trituberculatus</name>
    <dbReference type="NCBI Taxonomy" id="210409"/>
    <lineage>
        <taxon>Eukaryota</taxon>
        <taxon>Metazoa</taxon>
        <taxon>Ecdysozoa</taxon>
        <taxon>Arthropoda</taxon>
        <taxon>Crustacea</taxon>
        <taxon>Multicrustacea</taxon>
        <taxon>Malacostraca</taxon>
        <taxon>Eumalacostraca</taxon>
        <taxon>Eucarida</taxon>
        <taxon>Decapoda</taxon>
        <taxon>Pleocyemata</taxon>
        <taxon>Brachyura</taxon>
        <taxon>Eubrachyura</taxon>
        <taxon>Portunoidea</taxon>
        <taxon>Portunidae</taxon>
        <taxon>Portuninae</taxon>
        <taxon>Portunus</taxon>
    </lineage>
</organism>
<dbReference type="AlphaFoldDB" id="A0A5B7HGT7"/>
<sequence length="92" mass="9950">MGRKGSHNTTEPYQTLRLKVKWPAVTHRPAVTRRDELKCIWGGAGGFVALPLAGSGVWCRDAAVVPGRTSVGVFVFLVNYVPSIQTLGRASQ</sequence>
<keyword evidence="2" id="KW-1185">Reference proteome</keyword>
<dbReference type="Proteomes" id="UP000324222">
    <property type="component" value="Unassembled WGS sequence"/>
</dbReference>
<protein>
    <submittedName>
        <fullName evidence="1">Uncharacterized protein</fullName>
    </submittedName>
</protein>
<evidence type="ECO:0000313" key="1">
    <source>
        <dbReference type="EMBL" id="MPC72041.1"/>
    </source>
</evidence>
<comment type="caution">
    <text evidence="1">The sequence shown here is derived from an EMBL/GenBank/DDBJ whole genome shotgun (WGS) entry which is preliminary data.</text>
</comment>